<keyword evidence="3 5" id="KW-0479">Metal-binding</keyword>
<evidence type="ECO:0000256" key="1">
    <source>
        <dbReference type="ARBA" id="ARBA00000815"/>
    </source>
</evidence>
<organism evidence="7 8">
    <name type="scientific">Albidovulum denitrificans</name>
    <dbReference type="NCBI Taxonomy" id="404881"/>
    <lineage>
        <taxon>Bacteria</taxon>
        <taxon>Pseudomonadati</taxon>
        <taxon>Pseudomonadota</taxon>
        <taxon>Alphaproteobacteria</taxon>
        <taxon>Rhodobacterales</taxon>
        <taxon>Paracoccaceae</taxon>
        <taxon>Albidovulum</taxon>
    </lineage>
</organism>
<keyword evidence="5" id="KW-0547">Nucleotide-binding</keyword>
<reference evidence="7 8" key="1">
    <citation type="submission" date="2018-02" db="EMBL/GenBank/DDBJ databases">
        <title>Genomic Encyclopedia of Archaeal and Bacterial Type Strains, Phase II (KMG-II): from individual species to whole genera.</title>
        <authorList>
            <person name="Goeker M."/>
        </authorList>
    </citation>
    <scope>NUCLEOTIDE SEQUENCE [LARGE SCALE GENOMIC DNA]</scope>
    <source>
        <strain evidence="7 8">DSM 18921</strain>
    </source>
</reference>
<dbReference type="EC" id="3.1.3.5" evidence="5"/>
<feature type="domain" description="Survival protein SurE-like phosphatase/nucleotidase" evidence="6">
    <location>
        <begin position="5"/>
        <end position="172"/>
    </location>
</feature>
<accession>A0A2S8S5R2</accession>
<comment type="function">
    <text evidence="5">Nucleotidase that shows phosphatase activity on nucleoside 5'-monophosphates.</text>
</comment>
<keyword evidence="4 5" id="KW-0378">Hydrolase</keyword>
<dbReference type="GO" id="GO:0005737">
    <property type="term" value="C:cytoplasm"/>
    <property type="evidence" value="ECO:0007669"/>
    <property type="project" value="UniProtKB-SubCell"/>
</dbReference>
<evidence type="ECO:0000256" key="5">
    <source>
        <dbReference type="HAMAP-Rule" id="MF_00060"/>
    </source>
</evidence>
<dbReference type="InterPro" id="IPR002828">
    <property type="entry name" value="SurE-like_Pase/nucleotidase"/>
</dbReference>
<comment type="similarity">
    <text evidence="2 5">Belongs to the SurE nucleotidase family.</text>
</comment>
<dbReference type="AlphaFoldDB" id="A0A2S8S5R2"/>
<proteinExistence type="inferred from homology"/>
<dbReference type="PANTHER" id="PTHR30457">
    <property type="entry name" value="5'-NUCLEOTIDASE SURE"/>
    <property type="match status" value="1"/>
</dbReference>
<keyword evidence="5" id="KW-0963">Cytoplasm</keyword>
<feature type="binding site" evidence="5">
    <location>
        <position position="10"/>
    </location>
    <ligand>
        <name>a divalent metal cation</name>
        <dbReference type="ChEBI" id="CHEBI:60240"/>
    </ligand>
</feature>
<evidence type="ECO:0000313" key="8">
    <source>
        <dbReference type="Proteomes" id="UP000238338"/>
    </source>
</evidence>
<evidence type="ECO:0000259" key="6">
    <source>
        <dbReference type="Pfam" id="PF01975"/>
    </source>
</evidence>
<dbReference type="Pfam" id="PF01975">
    <property type="entry name" value="SurE"/>
    <property type="match status" value="1"/>
</dbReference>
<evidence type="ECO:0000256" key="4">
    <source>
        <dbReference type="ARBA" id="ARBA00022801"/>
    </source>
</evidence>
<dbReference type="SUPFAM" id="SSF64167">
    <property type="entry name" value="SurE-like"/>
    <property type="match status" value="1"/>
</dbReference>
<dbReference type="EMBL" id="PVEP01000006">
    <property type="protein sequence ID" value="PQV56078.1"/>
    <property type="molecule type" value="Genomic_DNA"/>
</dbReference>
<sequence length="246" mass="26621">MMRLLLANDDGIDAPGLALLERAAREISDDVWVVAPSEKRTAAGHSLTIARPLTMIRKGERRYSCSGTPADCVLTAMTWLFGPSERPDLVLSGVNDGKNVGEDIGYSGTLGVAREATFWGIPAIAFSRVKTPVLSERDGDFVADLITKFWSRKKDWLIEGHWLSVNLPASLPAPLGLASIGRDKVGVSCEVVRSEGPKTELIVPRGRQNTTRDGDENDALARGIATVSRLKWAGETALPPEFLNSL</sequence>
<dbReference type="GO" id="GO:0000166">
    <property type="term" value="F:nucleotide binding"/>
    <property type="evidence" value="ECO:0007669"/>
    <property type="project" value="UniProtKB-KW"/>
</dbReference>
<dbReference type="InterPro" id="IPR036523">
    <property type="entry name" value="SurE-like_sf"/>
</dbReference>
<dbReference type="GO" id="GO:0046872">
    <property type="term" value="F:metal ion binding"/>
    <property type="evidence" value="ECO:0007669"/>
    <property type="project" value="UniProtKB-UniRule"/>
</dbReference>
<name>A0A2S8S5R2_9RHOB</name>
<comment type="cofactor">
    <cofactor evidence="5">
        <name>a divalent metal cation</name>
        <dbReference type="ChEBI" id="CHEBI:60240"/>
    </cofactor>
    <text evidence="5">Binds 1 divalent metal cation per subunit.</text>
</comment>
<feature type="binding site" evidence="5">
    <location>
        <position position="95"/>
    </location>
    <ligand>
        <name>a divalent metal cation</name>
        <dbReference type="ChEBI" id="CHEBI:60240"/>
    </ligand>
</feature>
<comment type="catalytic activity">
    <reaction evidence="1 5">
        <text>a ribonucleoside 5'-phosphate + H2O = a ribonucleoside + phosphate</text>
        <dbReference type="Rhea" id="RHEA:12484"/>
        <dbReference type="ChEBI" id="CHEBI:15377"/>
        <dbReference type="ChEBI" id="CHEBI:18254"/>
        <dbReference type="ChEBI" id="CHEBI:43474"/>
        <dbReference type="ChEBI" id="CHEBI:58043"/>
        <dbReference type="EC" id="3.1.3.5"/>
    </reaction>
</comment>
<dbReference type="PANTHER" id="PTHR30457:SF0">
    <property type="entry name" value="PHOSPHATASE, PUTATIVE (AFU_ORTHOLOGUE AFUA_4G01070)-RELATED"/>
    <property type="match status" value="1"/>
</dbReference>
<comment type="caution">
    <text evidence="5">Lacks conserved residue(s) required for the propagation of feature annotation.</text>
</comment>
<evidence type="ECO:0000313" key="7">
    <source>
        <dbReference type="EMBL" id="PQV56078.1"/>
    </source>
</evidence>
<comment type="subcellular location">
    <subcellularLocation>
        <location evidence="5">Cytoplasm</location>
    </subcellularLocation>
</comment>
<evidence type="ECO:0000256" key="3">
    <source>
        <dbReference type="ARBA" id="ARBA00022723"/>
    </source>
</evidence>
<dbReference type="GO" id="GO:0008253">
    <property type="term" value="F:5'-nucleotidase activity"/>
    <property type="evidence" value="ECO:0007669"/>
    <property type="project" value="UniProtKB-UniRule"/>
</dbReference>
<protein>
    <recommendedName>
        <fullName evidence="5">5'-nucleotidase SurE</fullName>
        <ecNumber evidence="5">3.1.3.5</ecNumber>
    </recommendedName>
    <alternativeName>
        <fullName evidence="5">Nucleoside 5'-monophosphate phosphohydrolase</fullName>
    </alternativeName>
</protein>
<feature type="binding site" evidence="5">
    <location>
        <position position="9"/>
    </location>
    <ligand>
        <name>a divalent metal cation</name>
        <dbReference type="ChEBI" id="CHEBI:60240"/>
    </ligand>
</feature>
<keyword evidence="8" id="KW-1185">Reference proteome</keyword>
<evidence type="ECO:0000256" key="2">
    <source>
        <dbReference type="ARBA" id="ARBA00011062"/>
    </source>
</evidence>
<dbReference type="HAMAP" id="MF_00060">
    <property type="entry name" value="SurE"/>
    <property type="match status" value="1"/>
</dbReference>
<comment type="caution">
    <text evidence="7">The sequence shown here is derived from an EMBL/GenBank/DDBJ whole genome shotgun (WGS) entry which is preliminary data.</text>
</comment>
<dbReference type="InterPro" id="IPR030048">
    <property type="entry name" value="SurE"/>
</dbReference>
<dbReference type="Gene3D" id="3.40.1210.10">
    <property type="entry name" value="Survival protein SurE-like phosphatase/nucleotidase"/>
    <property type="match status" value="1"/>
</dbReference>
<dbReference type="Proteomes" id="UP000238338">
    <property type="component" value="Unassembled WGS sequence"/>
</dbReference>
<gene>
    <name evidence="5" type="primary">surE</name>
    <name evidence="7" type="ORF">LX70_02963</name>
</gene>